<evidence type="ECO:0000256" key="2">
    <source>
        <dbReference type="SAM" id="Phobius"/>
    </source>
</evidence>
<accession>A0A8S4AGD9</accession>
<protein>
    <submittedName>
        <fullName evidence="5">(Atlantic silverside) hypothetical protein</fullName>
    </submittedName>
</protein>
<dbReference type="SUPFAM" id="SSF49265">
    <property type="entry name" value="Fibronectin type III"/>
    <property type="match status" value="2"/>
</dbReference>
<feature type="region of interest" description="Disordered" evidence="1">
    <location>
        <begin position="353"/>
        <end position="484"/>
    </location>
</feature>
<dbReference type="PANTHER" id="PTHR20859:SF84">
    <property type="entry name" value="INTERFERON ALPHA_BETA RECEPTOR 2"/>
    <property type="match status" value="1"/>
</dbReference>
<keyword evidence="2" id="KW-0472">Membrane</keyword>
<dbReference type="InterPro" id="IPR036116">
    <property type="entry name" value="FN3_sf"/>
</dbReference>
<dbReference type="InterPro" id="IPR015373">
    <property type="entry name" value="Interferon/interleukin_rcp_dom"/>
</dbReference>
<feature type="domain" description="Interferon/interleukin receptor" evidence="4">
    <location>
        <begin position="144"/>
        <end position="237"/>
    </location>
</feature>
<gene>
    <name evidence="5" type="ORF">MMEN_LOCUS2628</name>
</gene>
<dbReference type="InterPro" id="IPR050650">
    <property type="entry name" value="Type-II_Cytokine-TF_Rcpt"/>
</dbReference>
<proteinExistence type="predicted"/>
<reference evidence="5" key="1">
    <citation type="submission" date="2021-05" db="EMBL/GenBank/DDBJ databases">
        <authorList>
            <person name="Tigano A."/>
        </authorList>
    </citation>
    <scope>NUCLEOTIDE SEQUENCE</scope>
</reference>
<feature type="domain" description="Fibronectin type-III" evidence="3">
    <location>
        <begin position="31"/>
        <end position="129"/>
    </location>
</feature>
<sequence>MTNLAHNENERSLRRGRRSGGVGWRGPALGLLLWASCLPPARTALAELPMPINISLNPNHYNYILKWDPGPDTPKGTYYNVSIETERVSPIPVCERVQHPLMCNLTEAFSDPMETYTAAVTAVLGAQFSEPTLTEGFTPIKFMPPPLLTVTSCGTHLCVDLWPPQQRFLETYNNMHYQLKIKSNEKHGGEFFTEIWTLKRKVLQTLARGSEYCVSVRFLDQDIPEAPFSQSVCAFTPGLFPSDALTSTVLCIAVFLCVVVLALLFYTGFICLRKKPMPTVLTSIQHLEELLAAAHPASVLKTWPTGPSKGDKSLKLSLSDDSDEEFATESTSESSKRGYKVCVGNGLSSSSDFLAPLSPEPGLPSPDLLDGTRPQTSGETASGTPVNGLPADSLNAEQREKEMSEENAGWEVNLLTLTFGRPEEEQGGEQEESLHQTAELDDVTDAEEYHDPPPPPHKAAAEAESCPVTEEEEEEEDSGYMERIPADVREKYLLELASSNPSTLKMD</sequence>
<dbReference type="InterPro" id="IPR013783">
    <property type="entry name" value="Ig-like_fold"/>
</dbReference>
<dbReference type="InterPro" id="IPR003961">
    <property type="entry name" value="FN3_dom"/>
</dbReference>
<dbReference type="EMBL" id="CAJRST010001113">
    <property type="protein sequence ID" value="CAG5865985.1"/>
    <property type="molecule type" value="Genomic_DNA"/>
</dbReference>
<evidence type="ECO:0000313" key="5">
    <source>
        <dbReference type="EMBL" id="CAG5865985.1"/>
    </source>
</evidence>
<dbReference type="Pfam" id="PF01108">
    <property type="entry name" value="Tissue_fac"/>
    <property type="match status" value="1"/>
</dbReference>
<feature type="compositionally biased region" description="Acidic residues" evidence="1">
    <location>
        <begin position="439"/>
        <end position="448"/>
    </location>
</feature>
<dbReference type="Proteomes" id="UP000677803">
    <property type="component" value="Unassembled WGS sequence"/>
</dbReference>
<dbReference type="GO" id="GO:0005886">
    <property type="term" value="C:plasma membrane"/>
    <property type="evidence" value="ECO:0007669"/>
    <property type="project" value="TreeGrafter"/>
</dbReference>
<comment type="caution">
    <text evidence="5">The sequence shown here is derived from an EMBL/GenBank/DDBJ whole genome shotgun (WGS) entry which is preliminary data.</text>
</comment>
<evidence type="ECO:0000256" key="1">
    <source>
        <dbReference type="SAM" id="MobiDB-lite"/>
    </source>
</evidence>
<organism evidence="5 6">
    <name type="scientific">Menidia menidia</name>
    <name type="common">Atlantic silverside</name>
    <dbReference type="NCBI Taxonomy" id="238744"/>
    <lineage>
        <taxon>Eukaryota</taxon>
        <taxon>Metazoa</taxon>
        <taxon>Chordata</taxon>
        <taxon>Craniata</taxon>
        <taxon>Vertebrata</taxon>
        <taxon>Euteleostomi</taxon>
        <taxon>Actinopterygii</taxon>
        <taxon>Neopterygii</taxon>
        <taxon>Teleostei</taxon>
        <taxon>Neoteleostei</taxon>
        <taxon>Acanthomorphata</taxon>
        <taxon>Ovalentaria</taxon>
        <taxon>Atherinomorphae</taxon>
        <taxon>Atheriniformes</taxon>
        <taxon>Atherinopsidae</taxon>
        <taxon>Menidiinae</taxon>
        <taxon>Menidia</taxon>
    </lineage>
</organism>
<dbReference type="Pfam" id="PF09294">
    <property type="entry name" value="Interfer-bind"/>
    <property type="match status" value="1"/>
</dbReference>
<dbReference type="GO" id="GO:0004896">
    <property type="term" value="F:cytokine receptor activity"/>
    <property type="evidence" value="ECO:0007669"/>
    <property type="project" value="TreeGrafter"/>
</dbReference>
<feature type="region of interest" description="Disordered" evidence="1">
    <location>
        <begin position="1"/>
        <end position="22"/>
    </location>
</feature>
<name>A0A8S4AGD9_9TELE</name>
<keyword evidence="2" id="KW-1133">Transmembrane helix</keyword>
<feature type="transmembrane region" description="Helical" evidence="2">
    <location>
        <begin position="244"/>
        <end position="267"/>
    </location>
</feature>
<keyword evidence="2" id="KW-0812">Transmembrane</keyword>
<feature type="region of interest" description="Disordered" evidence="1">
    <location>
        <begin position="302"/>
        <end position="331"/>
    </location>
</feature>
<evidence type="ECO:0000313" key="6">
    <source>
        <dbReference type="Proteomes" id="UP000677803"/>
    </source>
</evidence>
<keyword evidence="6" id="KW-1185">Reference proteome</keyword>
<dbReference type="AlphaFoldDB" id="A0A8S4AGD9"/>
<feature type="compositionally biased region" description="Polar residues" evidence="1">
    <location>
        <begin position="373"/>
        <end position="385"/>
    </location>
</feature>
<dbReference type="Gene3D" id="2.60.40.10">
    <property type="entry name" value="Immunoglobulins"/>
    <property type="match status" value="2"/>
</dbReference>
<dbReference type="OrthoDB" id="10031784at2759"/>
<evidence type="ECO:0000259" key="4">
    <source>
        <dbReference type="Pfam" id="PF09294"/>
    </source>
</evidence>
<evidence type="ECO:0000259" key="3">
    <source>
        <dbReference type="Pfam" id="PF01108"/>
    </source>
</evidence>
<feature type="compositionally biased region" description="Acidic residues" evidence="1">
    <location>
        <begin position="469"/>
        <end position="479"/>
    </location>
</feature>
<dbReference type="PANTHER" id="PTHR20859">
    <property type="entry name" value="INTERFERON/INTERLEUKIN RECEPTOR"/>
    <property type="match status" value="1"/>
</dbReference>